<evidence type="ECO:0000256" key="6">
    <source>
        <dbReference type="SAM" id="Phobius"/>
    </source>
</evidence>
<feature type="transmembrane region" description="Helical" evidence="6">
    <location>
        <begin position="736"/>
        <end position="755"/>
    </location>
</feature>
<gene>
    <name evidence="9" type="ORF">ACFO5S_15245</name>
</gene>
<feature type="domain" description="ABC3 transporter permease C-terminal" evidence="7">
    <location>
        <begin position="294"/>
        <end position="403"/>
    </location>
</feature>
<comment type="caution">
    <text evidence="9">The sequence shown here is derived from an EMBL/GenBank/DDBJ whole genome shotgun (WGS) entry which is preliminary data.</text>
</comment>
<evidence type="ECO:0000256" key="3">
    <source>
        <dbReference type="ARBA" id="ARBA00022692"/>
    </source>
</evidence>
<keyword evidence="10" id="KW-1185">Reference proteome</keyword>
<dbReference type="InterPro" id="IPR025857">
    <property type="entry name" value="MacB_PCD"/>
</dbReference>
<evidence type="ECO:0000256" key="5">
    <source>
        <dbReference type="ARBA" id="ARBA00023136"/>
    </source>
</evidence>
<organism evidence="9 10">
    <name type="scientific">Flavobacterium branchiicola</name>
    <dbReference type="NCBI Taxonomy" id="1114875"/>
    <lineage>
        <taxon>Bacteria</taxon>
        <taxon>Pseudomonadati</taxon>
        <taxon>Bacteroidota</taxon>
        <taxon>Flavobacteriia</taxon>
        <taxon>Flavobacteriales</taxon>
        <taxon>Flavobacteriaceae</taxon>
        <taxon>Flavobacterium</taxon>
    </lineage>
</organism>
<comment type="subcellular location">
    <subcellularLocation>
        <location evidence="1">Cell membrane</location>
        <topology evidence="1">Multi-pass membrane protein</topology>
    </subcellularLocation>
</comment>
<evidence type="ECO:0000313" key="10">
    <source>
        <dbReference type="Proteomes" id="UP001595935"/>
    </source>
</evidence>
<dbReference type="Proteomes" id="UP001595935">
    <property type="component" value="Unassembled WGS sequence"/>
</dbReference>
<accession>A0ABV9PFQ3</accession>
<sequence>MLKNWTNIFIYQIKKNKLFTALNILGLAIGISGLIFALLYWNDEQSYNAWNPERDNVYQVLVQLTDTPVGTDHPVRFKAYLEKDSNVENIVFADSWYQKSKIIYNGKKEFVDKIINVESDFFSLFPFKITQGNAVNALKDGSGIAISEDLAKRVFGNKNPIGKQIHCLDNLFVVRAVYRIPGNSSIAPNVVVNRMKDLVDPDKSRSLFAVKMLLKVKNPSKVEQTRRMLEKTYYEEVIVREAKQAGFTPEEMTKKVGHFTVFMEPLSTARLQSITDGYPESRGNYQFLIIMAGLSILILILSIVNYINMATANAIKRAKEVGIRKILGASKSNIIYQFIFETTLISLFSILLALVVVELTLPYYNNFLNKNLIINGSQFYLQLVLVFVITILVAGIFPAVYVSNFEMLKVLKGNFARSKNGVWLRNGMLIFQFAIATFFIIGSHIVYQQVKYLNDRDLGFKGDQLVAIDLNLPPSYYEGENIDKSIFNKYNTIKQELGKIEGVENVSTGLVSFDGSDNSLAPLLYHDVLFKAKHIGVDFGMLEMMQIKMAKGRGLDRKLASDTTNSIMINETAAKLMNMKTPIGEEILIRNQKLKIIGVVKDFNLLSPEVKVPPMTFFHMETLHLAENMNVVYVKLKSQNIKNTLSDIENFWTTNVDKEYPFKYEFVDKQYARTYEAYTKQKNLFSLLNVIVILIALFGLFSLASYSIQRRMKEIAIRKTLGAETNVLIKELSKQYILYCIIGFTIALCPIYYLLNKWLENFAFRIEIGLLPFFIGFTILLILTLLIVLSRAYIATKTDVLKYLKYE</sequence>
<keyword evidence="5 6" id="KW-0472">Membrane</keyword>
<keyword evidence="2" id="KW-1003">Cell membrane</keyword>
<evidence type="ECO:0000259" key="7">
    <source>
        <dbReference type="Pfam" id="PF02687"/>
    </source>
</evidence>
<feature type="transmembrane region" description="Helical" evidence="6">
    <location>
        <begin position="379"/>
        <end position="402"/>
    </location>
</feature>
<evidence type="ECO:0000256" key="2">
    <source>
        <dbReference type="ARBA" id="ARBA00022475"/>
    </source>
</evidence>
<dbReference type="PANTHER" id="PTHR30572:SF18">
    <property type="entry name" value="ABC-TYPE MACROLIDE FAMILY EXPORT SYSTEM PERMEASE COMPONENT 2"/>
    <property type="match status" value="1"/>
</dbReference>
<evidence type="ECO:0000256" key="4">
    <source>
        <dbReference type="ARBA" id="ARBA00022989"/>
    </source>
</evidence>
<dbReference type="RefSeq" id="WP_213258779.1">
    <property type="nucleotide sequence ID" value="NZ_JAGYWA010000006.1"/>
</dbReference>
<feature type="transmembrane region" description="Helical" evidence="6">
    <location>
        <begin position="684"/>
        <end position="708"/>
    </location>
</feature>
<dbReference type="Pfam" id="PF02687">
    <property type="entry name" value="FtsX"/>
    <property type="match status" value="2"/>
</dbReference>
<keyword evidence="3 6" id="KW-0812">Transmembrane</keyword>
<dbReference type="InterPro" id="IPR050250">
    <property type="entry name" value="Macrolide_Exporter_MacB"/>
</dbReference>
<name>A0ABV9PFQ3_9FLAO</name>
<evidence type="ECO:0000313" key="9">
    <source>
        <dbReference type="EMBL" id="MFC4748808.1"/>
    </source>
</evidence>
<feature type="transmembrane region" description="Helical" evidence="6">
    <location>
        <begin position="423"/>
        <end position="447"/>
    </location>
</feature>
<feature type="domain" description="ABC3 transporter permease C-terminal" evidence="7">
    <location>
        <begin position="688"/>
        <end position="798"/>
    </location>
</feature>
<dbReference type="EMBL" id="JBHSGV010000006">
    <property type="protein sequence ID" value="MFC4748808.1"/>
    <property type="molecule type" value="Genomic_DNA"/>
</dbReference>
<evidence type="ECO:0000259" key="8">
    <source>
        <dbReference type="Pfam" id="PF12704"/>
    </source>
</evidence>
<feature type="domain" description="MacB-like periplasmic core" evidence="8">
    <location>
        <begin position="486"/>
        <end position="640"/>
    </location>
</feature>
<dbReference type="InterPro" id="IPR003838">
    <property type="entry name" value="ABC3_permease_C"/>
</dbReference>
<feature type="transmembrane region" description="Helical" evidence="6">
    <location>
        <begin position="770"/>
        <end position="794"/>
    </location>
</feature>
<proteinExistence type="predicted"/>
<dbReference type="PANTHER" id="PTHR30572">
    <property type="entry name" value="MEMBRANE COMPONENT OF TRANSPORTER-RELATED"/>
    <property type="match status" value="1"/>
</dbReference>
<evidence type="ECO:0000256" key="1">
    <source>
        <dbReference type="ARBA" id="ARBA00004651"/>
    </source>
</evidence>
<protein>
    <submittedName>
        <fullName evidence="9">ABC transporter permease</fullName>
    </submittedName>
</protein>
<keyword evidence="4 6" id="KW-1133">Transmembrane helix</keyword>
<reference evidence="10" key="1">
    <citation type="journal article" date="2019" name="Int. J. Syst. Evol. Microbiol.">
        <title>The Global Catalogue of Microorganisms (GCM) 10K type strain sequencing project: providing services to taxonomists for standard genome sequencing and annotation.</title>
        <authorList>
            <consortium name="The Broad Institute Genomics Platform"/>
            <consortium name="The Broad Institute Genome Sequencing Center for Infectious Disease"/>
            <person name="Wu L."/>
            <person name="Ma J."/>
        </authorList>
    </citation>
    <scope>NUCLEOTIDE SEQUENCE [LARGE SCALE GENOMIC DNA]</scope>
    <source>
        <strain evidence="10">WYCCWR 13023</strain>
    </source>
</reference>
<feature type="domain" description="MacB-like periplasmic core" evidence="8">
    <location>
        <begin position="20"/>
        <end position="230"/>
    </location>
</feature>
<feature type="transmembrane region" description="Helical" evidence="6">
    <location>
        <begin position="334"/>
        <end position="359"/>
    </location>
</feature>
<dbReference type="Pfam" id="PF12704">
    <property type="entry name" value="MacB_PCD"/>
    <property type="match status" value="2"/>
</dbReference>
<feature type="transmembrane region" description="Helical" evidence="6">
    <location>
        <begin position="21"/>
        <end position="41"/>
    </location>
</feature>
<feature type="transmembrane region" description="Helical" evidence="6">
    <location>
        <begin position="285"/>
        <end position="307"/>
    </location>
</feature>